<evidence type="ECO:0000313" key="2">
    <source>
        <dbReference type="Proteomes" id="UP000005629"/>
    </source>
</evidence>
<dbReference type="KEGG" id="hhi:HAH_1699"/>
<dbReference type="HOGENOM" id="CLU_2327181_0_0_2"/>
<gene>
    <name evidence="1" type="ordered locus">HAH_1699</name>
</gene>
<dbReference type="AlphaFoldDB" id="G0HT86"/>
<organism evidence="1 2">
    <name type="scientific">Haloarcula hispanica (strain ATCC 33960 / DSM 4426 / JCM 8911 / NBRC 102182 / NCIMB 2187 / VKM B-1755)</name>
    <dbReference type="NCBI Taxonomy" id="634497"/>
    <lineage>
        <taxon>Archaea</taxon>
        <taxon>Methanobacteriati</taxon>
        <taxon>Methanobacteriota</taxon>
        <taxon>Stenosarchaea group</taxon>
        <taxon>Halobacteria</taxon>
        <taxon>Halobacteriales</taxon>
        <taxon>Haloarculaceae</taxon>
        <taxon>Haloarcula</taxon>
    </lineage>
</organism>
<dbReference type="Proteomes" id="UP000005629">
    <property type="component" value="Chromosome I"/>
</dbReference>
<accession>G0HT86</accession>
<dbReference type="GeneID" id="23804034"/>
<dbReference type="RefSeq" id="WP_014040510.1">
    <property type="nucleotide sequence ID" value="NC_015948.1"/>
</dbReference>
<dbReference type="EMBL" id="CP002921">
    <property type="protein sequence ID" value="AEM57302.1"/>
    <property type="molecule type" value="Genomic_DNA"/>
</dbReference>
<name>G0HT86_HALHT</name>
<evidence type="ECO:0000313" key="1">
    <source>
        <dbReference type="EMBL" id="AEM57302.1"/>
    </source>
</evidence>
<reference evidence="1 2" key="1">
    <citation type="journal article" date="2011" name="J. Bacteriol.">
        <title>Complete genome sequence of Haloarcula hispanica, a model haloarchaeon for studying genetics, metabolism, and virus-host interaction.</title>
        <authorList>
            <person name="Liu H."/>
            <person name="Wu Z."/>
            <person name="Li M."/>
            <person name="Zhang F."/>
            <person name="Zheng H."/>
            <person name="Han J."/>
            <person name="Liu J."/>
            <person name="Zhou J."/>
            <person name="Wang S."/>
            <person name="Xiang H."/>
        </authorList>
    </citation>
    <scope>NUCLEOTIDE SEQUENCE [LARGE SCALE GENOMIC DNA]</scope>
    <source>
        <strain evidence="2">ATCC 33960 / DSM 4426 / JCM 8911 / NBRC 102182 / NCIMB 2187 / VKM B-1755</strain>
    </source>
</reference>
<protein>
    <submittedName>
        <fullName evidence="1">Uncharacterized protein</fullName>
    </submittedName>
</protein>
<proteinExistence type="predicted"/>
<sequence>MNVFSEQTGDGSVVSIPNNLDNLTISTNKPYKHVLVYVLGTYQTDKRVGTTDYEVSVTRVSHRHDGMDVLDGDYDYIHLLPVGSKGSCDVVTLTEVSA</sequence>